<dbReference type="Proteomes" id="UP000722485">
    <property type="component" value="Unassembled WGS sequence"/>
</dbReference>
<gene>
    <name evidence="2" type="ORF">G7Z17_g2970</name>
</gene>
<feature type="domain" description="AB hydrolase-1" evidence="1">
    <location>
        <begin position="30"/>
        <end position="261"/>
    </location>
</feature>
<dbReference type="InterPro" id="IPR000073">
    <property type="entry name" value="AB_hydrolase_1"/>
</dbReference>
<dbReference type="Gene3D" id="3.40.50.1820">
    <property type="entry name" value="alpha/beta hydrolase"/>
    <property type="match status" value="1"/>
</dbReference>
<name>A0A9P5LIM3_9HYPO</name>
<dbReference type="InterPro" id="IPR050266">
    <property type="entry name" value="AB_hydrolase_sf"/>
</dbReference>
<sequence length="281" mass="30335">MDEAAPAQDGVKPHPELWYLSINENASNTIVMLHGLGTSHREWMLVWPFLTSYHLLVVDMCGHSGSSGIRPATIPAQAEHVAALIQSKAHGGTAHVVGLSMGGFVTVELARTYPQVVRSAFATGAAPFSGIRMWAANHAQVLGVMNTAMHSVLLQRLSGWLDEMAWSAQGLTIPDQLRRDLKENNSSELIVEVFTSIADVQISGMEKVPVRALVVAGGKMDDVASTTLQGAALKAGCPDSKAVVVRAAFHPWNLQLPELFAQGILAWVEQRELPEEFETLA</sequence>
<dbReference type="GO" id="GO:0016020">
    <property type="term" value="C:membrane"/>
    <property type="evidence" value="ECO:0007669"/>
    <property type="project" value="TreeGrafter"/>
</dbReference>
<dbReference type="Pfam" id="PF12697">
    <property type="entry name" value="Abhydrolase_6"/>
    <property type="match status" value="1"/>
</dbReference>
<accession>A0A9P5LIM3</accession>
<dbReference type="PANTHER" id="PTHR43798:SF5">
    <property type="entry name" value="MONOACYLGLYCEROL LIPASE ABHD6"/>
    <property type="match status" value="1"/>
</dbReference>
<organism evidence="2 3">
    <name type="scientific">Cylindrodendrum hubeiense</name>
    <dbReference type="NCBI Taxonomy" id="595255"/>
    <lineage>
        <taxon>Eukaryota</taxon>
        <taxon>Fungi</taxon>
        <taxon>Dikarya</taxon>
        <taxon>Ascomycota</taxon>
        <taxon>Pezizomycotina</taxon>
        <taxon>Sordariomycetes</taxon>
        <taxon>Hypocreomycetidae</taxon>
        <taxon>Hypocreales</taxon>
        <taxon>Nectriaceae</taxon>
        <taxon>Cylindrodendrum</taxon>
    </lineage>
</organism>
<dbReference type="SUPFAM" id="SSF53474">
    <property type="entry name" value="alpha/beta-Hydrolases"/>
    <property type="match status" value="1"/>
</dbReference>
<dbReference type="InterPro" id="IPR029058">
    <property type="entry name" value="AB_hydrolase_fold"/>
</dbReference>
<dbReference type="GO" id="GO:0047372">
    <property type="term" value="F:monoacylglycerol lipase activity"/>
    <property type="evidence" value="ECO:0007669"/>
    <property type="project" value="TreeGrafter"/>
</dbReference>
<dbReference type="OrthoDB" id="2498029at2759"/>
<protein>
    <recommendedName>
        <fullName evidence="1">AB hydrolase-1 domain-containing protein</fullName>
    </recommendedName>
</protein>
<dbReference type="EMBL" id="JAANBB010000033">
    <property type="protein sequence ID" value="KAF7554376.1"/>
    <property type="molecule type" value="Genomic_DNA"/>
</dbReference>
<evidence type="ECO:0000313" key="2">
    <source>
        <dbReference type="EMBL" id="KAF7554376.1"/>
    </source>
</evidence>
<reference evidence="2" key="1">
    <citation type="submission" date="2020-03" db="EMBL/GenBank/DDBJ databases">
        <title>Draft Genome Sequence of Cylindrodendrum hubeiense.</title>
        <authorList>
            <person name="Buettner E."/>
            <person name="Kellner H."/>
        </authorList>
    </citation>
    <scope>NUCLEOTIDE SEQUENCE</scope>
    <source>
        <strain evidence="2">IHI 201604</strain>
    </source>
</reference>
<dbReference type="GO" id="GO:0046464">
    <property type="term" value="P:acylglycerol catabolic process"/>
    <property type="evidence" value="ECO:0007669"/>
    <property type="project" value="TreeGrafter"/>
</dbReference>
<proteinExistence type="predicted"/>
<comment type="caution">
    <text evidence="2">The sequence shown here is derived from an EMBL/GenBank/DDBJ whole genome shotgun (WGS) entry which is preliminary data.</text>
</comment>
<evidence type="ECO:0000313" key="3">
    <source>
        <dbReference type="Proteomes" id="UP000722485"/>
    </source>
</evidence>
<evidence type="ECO:0000259" key="1">
    <source>
        <dbReference type="Pfam" id="PF12697"/>
    </source>
</evidence>
<dbReference type="PANTHER" id="PTHR43798">
    <property type="entry name" value="MONOACYLGLYCEROL LIPASE"/>
    <property type="match status" value="1"/>
</dbReference>
<keyword evidence="3" id="KW-1185">Reference proteome</keyword>
<dbReference type="AlphaFoldDB" id="A0A9P5LIM3"/>